<feature type="binding site" evidence="8">
    <location>
        <position position="121"/>
    </location>
    <ligand>
        <name>Mg(2+)</name>
        <dbReference type="ChEBI" id="CHEBI:18420"/>
        <label>2</label>
    </ligand>
</feature>
<feature type="binding site" evidence="8">
    <location>
        <position position="244"/>
    </location>
    <ligand>
        <name>substrate</name>
    </ligand>
</feature>
<dbReference type="Pfam" id="PF18072">
    <property type="entry name" value="FGAR-AT_linker"/>
    <property type="match status" value="1"/>
</dbReference>
<dbReference type="CDD" id="cd02204">
    <property type="entry name" value="PurL_repeat2"/>
    <property type="match status" value="1"/>
</dbReference>
<dbReference type="PANTHER" id="PTHR43555:SF1">
    <property type="entry name" value="PHOSPHORIBOSYLFORMYLGLYCINAMIDINE SYNTHASE SUBUNIT PURL"/>
    <property type="match status" value="1"/>
</dbReference>
<keyword evidence="3 8" id="KW-0479">Metal-binding</keyword>
<dbReference type="PANTHER" id="PTHR43555">
    <property type="entry name" value="PHOSPHORIBOSYLFORMYLGLYCINAMIDINE SYNTHASE SUBUNIT PURL"/>
    <property type="match status" value="1"/>
</dbReference>
<dbReference type="InterPro" id="IPR036676">
    <property type="entry name" value="PurM-like_C_sf"/>
</dbReference>
<keyword evidence="13" id="KW-1185">Reference proteome</keyword>
<feature type="domain" description="Phosphoribosylformylglycinamidine synthase linker" evidence="11">
    <location>
        <begin position="16"/>
        <end position="57"/>
    </location>
</feature>
<feature type="binding site" evidence="8">
    <location>
        <position position="540"/>
    </location>
    <ligand>
        <name>substrate</name>
    </ligand>
</feature>
<comment type="function">
    <text evidence="8">Part of the phosphoribosylformylglycinamidine synthase complex involved in the purines biosynthetic pathway. Catalyzes the ATP-dependent conversion of formylglycinamide ribonucleotide (FGAR) and glutamine to yield formylglycinamidine ribonucleotide (FGAM) and glutamate. The FGAM synthase complex is composed of three subunits. PurQ produces an ammonia molecule by converting glutamine to glutamate. PurL transfers the ammonia molecule to FGAR to form FGAM in an ATP-dependent manner. PurS interacts with PurQ and PurL and is thought to assist in the transfer of the ammonia molecule from PurQ to PurL.</text>
</comment>
<feature type="active site" evidence="8">
    <location>
        <position position="53"/>
    </location>
</feature>
<feature type="domain" description="PurM-like C-terminal" evidence="10">
    <location>
        <begin position="206"/>
        <end position="359"/>
    </location>
</feature>
<evidence type="ECO:0000256" key="5">
    <source>
        <dbReference type="ARBA" id="ARBA00022755"/>
    </source>
</evidence>
<feature type="active site" description="Proton acceptor" evidence="8">
    <location>
        <position position="99"/>
    </location>
</feature>
<feature type="binding site" evidence="8">
    <location>
        <position position="56"/>
    </location>
    <ligand>
        <name>ATP</name>
        <dbReference type="ChEBI" id="CHEBI:30616"/>
    </ligand>
</feature>
<feature type="binding site" evidence="8">
    <location>
        <position position="537"/>
    </location>
    <ligand>
        <name>ATP</name>
        <dbReference type="ChEBI" id="CHEBI:30616"/>
    </ligand>
</feature>
<dbReference type="Gene3D" id="3.90.650.10">
    <property type="entry name" value="PurM-like C-terminal domain"/>
    <property type="match status" value="2"/>
</dbReference>
<feature type="binding site" evidence="8">
    <location>
        <position position="538"/>
    </location>
    <ligand>
        <name>Mg(2+)</name>
        <dbReference type="ChEBI" id="CHEBI:18420"/>
        <label>1</label>
    </ligand>
</feature>
<name>F8E8H8_FLESM</name>
<evidence type="ECO:0000259" key="9">
    <source>
        <dbReference type="Pfam" id="PF00586"/>
    </source>
</evidence>
<keyword evidence="2 8" id="KW-0436">Ligase</keyword>
<dbReference type="InterPro" id="IPR016188">
    <property type="entry name" value="PurM-like_N"/>
</dbReference>
<dbReference type="CDD" id="cd02203">
    <property type="entry name" value="PurL_repeat1"/>
    <property type="match status" value="1"/>
</dbReference>
<dbReference type="SUPFAM" id="SSF55326">
    <property type="entry name" value="PurM N-terminal domain-like"/>
    <property type="match status" value="2"/>
</dbReference>
<dbReference type="UniPathway" id="UPA00074">
    <property type="reaction ID" value="UER00128"/>
</dbReference>
<gene>
    <name evidence="8" type="primary">purL</name>
    <name evidence="12" type="ordered locus">Flexsi_0337</name>
</gene>
<feature type="binding site" evidence="8">
    <location>
        <position position="500"/>
    </location>
    <ligand>
        <name>ATP</name>
        <dbReference type="ChEBI" id="CHEBI:30616"/>
    </ligand>
</feature>
<keyword evidence="7 8" id="KW-0460">Magnesium</keyword>
<reference evidence="13" key="2">
    <citation type="submission" date="2011-06" db="EMBL/GenBank/DDBJ databases">
        <title>The complete genome of Flexistipes sinusarabici DSM 4947.</title>
        <authorList>
            <person name="Lucas S."/>
            <person name="Han J."/>
            <person name="Lapidus A."/>
            <person name="Bruce D."/>
            <person name="Goodwin L."/>
            <person name="Pitluck S."/>
            <person name="Peters L."/>
            <person name="Kyrpides N."/>
            <person name="Mavromatis K."/>
            <person name="Ivanova N."/>
            <person name="Mikhailova N."/>
            <person name="Chertkov O."/>
            <person name="Detter J.C."/>
            <person name="Tapia R."/>
            <person name="Han C."/>
            <person name="Land M."/>
            <person name="Hauser L."/>
            <person name="Markowitz V."/>
            <person name="Cheng J.-F."/>
            <person name="Hugenholtz P."/>
            <person name="Woyke T."/>
            <person name="Wu D."/>
            <person name="Spring S."/>
            <person name="Schroeder M."/>
            <person name="Brambilla E."/>
            <person name="Klenk H.-P."/>
            <person name="Eisen J.A."/>
        </authorList>
    </citation>
    <scope>NUCLEOTIDE SEQUENCE [LARGE SCALE GENOMIC DNA]</scope>
    <source>
        <strain evidence="13">DSM 4947 / MAS 10</strain>
    </source>
</reference>
<dbReference type="KEGG" id="fsi:Flexsi_0337"/>
<dbReference type="HOGENOM" id="CLU_003100_0_1_0"/>
<dbReference type="HAMAP" id="MF_00420">
    <property type="entry name" value="PurL_2"/>
    <property type="match status" value="1"/>
</dbReference>
<dbReference type="InterPro" id="IPR010074">
    <property type="entry name" value="PRibForGlyAmidine_synth_PurL"/>
</dbReference>
<feature type="binding site" evidence="8">
    <location>
        <position position="95"/>
    </location>
    <ligand>
        <name>ATP</name>
        <dbReference type="ChEBI" id="CHEBI:30616"/>
    </ligand>
</feature>
<sequence>MGVYEKFKYPGVNLKVAMEMGLKEDEYKNACDILGREPNYIELGVITAMWSEHCSYKSSKKHLKKFPTEAEWVVQGPGENAGIIEVDGDICACFKVESHNHPSYIEPYQGAATGVGGILRDVFTMGARPVCAMNSLRFGPLNNDESVHLLEGVVSGIAGYGNCFGVPTVGGEIYFHETYQKNPLVNAFALGLVDRDKIFYAKAEGKGNPIIYVGAKTGKDGIHGATMASEEFSEESESKRPNVQIGDPFKEKLLLEACLELMQTDYIVGIQDMGAAGLSSSSFEMASKSDTGVELDLEKVPVRETGMTPYEIMLSESQERMLLIAKKGYESKVKEIFDKWDLDAEVIGKVTDDGFVRLNWNGEEVANLPAKSLADDAPVYDRKYAEPENQSQIKNFDLSSVDDPGGYPAILARMLSNPNIASKKWVYRQYDHMVQTNTVFLPGSDSALLRVKGSNKGIAVSSDCNGRYCFVDPYEGGKAAVLESALNVAVSGARPKAVSDCLNFGNPEKEGVMWQFVRSTDGMSEACKILNTPVVSGNVSFYNETESKAILPTPTVVMVGVLDDINKRIPSFFNKRGSNIIVAGNFNPKIDASEYLYKIHNKLEGSVGEVDLKLGLRLIDFLAEAAEKGLILSAHDVSDGGLCVCLAEMCFHKGIGASIDISRDIRTDELLFGESMPLVLLEVDDLHLKGVENLLENNNILFEKLGKTNGDLLTIRHNGHLVIDEKVEAAAEVYNESLGELMQ</sequence>
<feature type="binding site" evidence="8">
    <location>
        <begin position="98"/>
        <end position="101"/>
    </location>
    <ligand>
        <name>substrate</name>
    </ligand>
</feature>
<dbReference type="EC" id="6.3.5.3" evidence="8"/>
<feature type="domain" description="PurM-like C-terminal" evidence="10">
    <location>
        <begin position="577"/>
        <end position="710"/>
    </location>
</feature>
<comment type="subcellular location">
    <subcellularLocation>
        <location evidence="8">Cytoplasm</location>
    </subcellularLocation>
</comment>
<dbReference type="GO" id="GO:0006189">
    <property type="term" value="P:'de novo' IMP biosynthetic process"/>
    <property type="evidence" value="ECO:0007669"/>
    <property type="project" value="UniProtKB-UniRule"/>
</dbReference>
<feature type="binding site" evidence="8">
    <location>
        <position position="97"/>
    </location>
    <ligand>
        <name>Mg(2+)</name>
        <dbReference type="ChEBI" id="CHEBI:18420"/>
        <label>1</label>
    </ligand>
</feature>
<dbReference type="GO" id="GO:0005524">
    <property type="term" value="F:ATP binding"/>
    <property type="evidence" value="ECO:0007669"/>
    <property type="project" value="UniProtKB-UniRule"/>
</dbReference>
<feature type="binding site" evidence="8">
    <location>
        <position position="120"/>
    </location>
    <ligand>
        <name>substrate</name>
    </ligand>
</feature>
<evidence type="ECO:0000259" key="11">
    <source>
        <dbReference type="Pfam" id="PF18072"/>
    </source>
</evidence>
<evidence type="ECO:0000256" key="7">
    <source>
        <dbReference type="ARBA" id="ARBA00022842"/>
    </source>
</evidence>
<keyword evidence="1 8" id="KW-0963">Cytoplasm</keyword>
<evidence type="ECO:0000313" key="13">
    <source>
        <dbReference type="Proteomes" id="UP000006621"/>
    </source>
</evidence>
<evidence type="ECO:0000256" key="1">
    <source>
        <dbReference type="ARBA" id="ARBA00022490"/>
    </source>
</evidence>
<dbReference type="Proteomes" id="UP000006621">
    <property type="component" value="Chromosome"/>
</dbReference>
<feature type="binding site" evidence="8">
    <location>
        <position position="272"/>
    </location>
    <ligand>
        <name>Mg(2+)</name>
        <dbReference type="ChEBI" id="CHEBI:18420"/>
        <label>2</label>
    </ligand>
</feature>
<evidence type="ECO:0000259" key="10">
    <source>
        <dbReference type="Pfam" id="PF02769"/>
    </source>
</evidence>
<feature type="domain" description="PurM-like N-terminal" evidence="9">
    <location>
        <begin position="443"/>
        <end position="561"/>
    </location>
</feature>
<dbReference type="RefSeq" id="WP_013885538.1">
    <property type="nucleotide sequence ID" value="NC_015672.1"/>
</dbReference>
<dbReference type="EMBL" id="CP002858">
    <property type="protein sequence ID" value="AEI14027.1"/>
    <property type="molecule type" value="Genomic_DNA"/>
</dbReference>
<dbReference type="Pfam" id="PF00586">
    <property type="entry name" value="AIRS"/>
    <property type="match status" value="2"/>
</dbReference>
<evidence type="ECO:0000256" key="6">
    <source>
        <dbReference type="ARBA" id="ARBA00022840"/>
    </source>
</evidence>
<reference evidence="12 13" key="1">
    <citation type="journal article" date="2011" name="Stand. Genomic Sci.">
        <title>Genome sequence of the moderately thermophilic halophile Flexistipes sinusarabici strain (MAS10).</title>
        <authorList>
            <person name="Lapidus A."/>
            <person name="Chertkov O."/>
            <person name="Nolan M."/>
            <person name="Lucas S."/>
            <person name="Hammon N."/>
            <person name="Deshpande S."/>
            <person name="Cheng J.F."/>
            <person name="Tapia R."/>
            <person name="Han C."/>
            <person name="Goodwin L."/>
            <person name="Pitluck S."/>
            <person name="Liolios K."/>
            <person name="Pagani I."/>
            <person name="Ivanova N."/>
            <person name="Huntemann M."/>
            <person name="Mavromatis K."/>
            <person name="Mikhailova N."/>
            <person name="Pati A."/>
            <person name="Chen A."/>
            <person name="Palaniappan K."/>
            <person name="Land M."/>
            <person name="Hauser L."/>
            <person name="Brambilla E.M."/>
            <person name="Rohde M."/>
            <person name="Abt B."/>
            <person name="Spring S."/>
            <person name="Goker M."/>
            <person name="Bristow J."/>
            <person name="Eisen J.A."/>
            <person name="Markowitz V."/>
            <person name="Hugenholtz P."/>
            <person name="Kyrpides N.C."/>
            <person name="Klenk H.P."/>
            <person name="Woyke T."/>
        </authorList>
    </citation>
    <scope>NUCLEOTIDE SEQUENCE [LARGE SCALE GENOMIC DNA]</scope>
    <source>
        <strain evidence="13">DSM 4947 / MAS 10</strain>
    </source>
</reference>
<dbReference type="InterPro" id="IPR010918">
    <property type="entry name" value="PurM-like_C_dom"/>
</dbReference>
<comment type="pathway">
    <text evidence="8">Purine metabolism; IMP biosynthesis via de novo pathway; 5-amino-1-(5-phospho-D-ribosyl)imidazole from N(2)-formyl-N(1)-(5-phospho-D-ribosyl)glycinamide: step 1/2.</text>
</comment>
<dbReference type="InterPro" id="IPR041609">
    <property type="entry name" value="PurL_linker"/>
</dbReference>
<dbReference type="PIRSF" id="PIRSF001587">
    <property type="entry name" value="FGAM_synthase_II"/>
    <property type="match status" value="1"/>
</dbReference>
<comment type="caution">
    <text evidence="8">Lacks conserved residue(s) required for the propagation of feature annotation.</text>
</comment>
<organism evidence="12 13">
    <name type="scientific">Flexistipes sinusarabici (strain ATCC 49648 / DSM 4947 / MAS 10)</name>
    <dbReference type="NCBI Taxonomy" id="717231"/>
    <lineage>
        <taxon>Bacteria</taxon>
        <taxon>Pseudomonadati</taxon>
        <taxon>Deferribacterota</taxon>
        <taxon>Deferribacteres</taxon>
        <taxon>Deferribacterales</taxon>
        <taxon>Flexistipitaceae</taxon>
        <taxon>Flexistipes</taxon>
    </lineage>
</organism>
<keyword evidence="5 8" id="KW-0658">Purine biosynthesis</keyword>
<dbReference type="AlphaFoldDB" id="F8E8H8"/>
<evidence type="ECO:0000256" key="2">
    <source>
        <dbReference type="ARBA" id="ARBA00022598"/>
    </source>
</evidence>
<dbReference type="FunFam" id="3.30.1330.10:FF:000004">
    <property type="entry name" value="Phosphoribosylformylglycinamidine synthase subunit PurL"/>
    <property type="match status" value="1"/>
</dbReference>
<evidence type="ECO:0000256" key="4">
    <source>
        <dbReference type="ARBA" id="ARBA00022741"/>
    </source>
</evidence>
<feature type="binding site" evidence="8">
    <location>
        <begin position="316"/>
        <end position="318"/>
    </location>
    <ligand>
        <name>substrate</name>
    </ligand>
</feature>
<dbReference type="GO" id="GO:0000287">
    <property type="term" value="F:magnesium ion binding"/>
    <property type="evidence" value="ECO:0007669"/>
    <property type="project" value="UniProtKB-UniRule"/>
</dbReference>
<dbReference type="SUPFAM" id="SSF56042">
    <property type="entry name" value="PurM C-terminal domain-like"/>
    <property type="match status" value="2"/>
</dbReference>
<accession>F8E8H8</accession>
<keyword evidence="6 8" id="KW-0067">ATP-binding</keyword>
<feature type="domain" description="PurM-like N-terminal" evidence="9">
    <location>
        <begin position="78"/>
        <end position="193"/>
    </location>
</feature>
<evidence type="ECO:0000256" key="8">
    <source>
        <dbReference type="HAMAP-Rule" id="MF_00420"/>
    </source>
</evidence>
<dbReference type="InterPro" id="IPR036921">
    <property type="entry name" value="PurM-like_N_sf"/>
</dbReference>
<comment type="similarity">
    <text evidence="8">Belongs to the FGAMS family.</text>
</comment>
<protein>
    <recommendedName>
        <fullName evidence="8">Phosphoribosylformylglycinamidine synthase subunit PurL</fullName>
        <shortName evidence="8">FGAM synthase</shortName>
        <ecNumber evidence="8">6.3.5.3</ecNumber>
    </recommendedName>
    <alternativeName>
        <fullName evidence="8">Formylglycinamide ribonucleotide amidotransferase subunit II</fullName>
        <shortName evidence="8">FGAR amidotransferase II</shortName>
        <shortName evidence="8">FGAR-AT II</shortName>
    </alternativeName>
    <alternativeName>
        <fullName evidence="8">Glutamine amidotransferase PurL</fullName>
    </alternativeName>
    <alternativeName>
        <fullName evidence="8">Phosphoribosylformylglycinamidine synthase subunit II</fullName>
    </alternativeName>
</protein>
<comment type="subunit">
    <text evidence="8">Monomer. Part of the FGAM synthase complex composed of 1 PurL, 1 PurQ and 2 PurS subunits.</text>
</comment>
<dbReference type="Pfam" id="PF02769">
    <property type="entry name" value="AIRS_C"/>
    <property type="match status" value="2"/>
</dbReference>
<proteinExistence type="inferred from homology"/>
<dbReference type="STRING" id="717231.Flexsi_0337"/>
<evidence type="ECO:0000313" key="12">
    <source>
        <dbReference type="EMBL" id="AEI14027.1"/>
    </source>
</evidence>
<dbReference type="eggNOG" id="COG0046">
    <property type="taxonomic scope" value="Bacteria"/>
</dbReference>
<dbReference type="NCBIfam" id="NF002290">
    <property type="entry name" value="PRK01213.1"/>
    <property type="match status" value="1"/>
</dbReference>
<dbReference type="OrthoDB" id="9804441at2"/>
<dbReference type="GO" id="GO:0004642">
    <property type="term" value="F:phosphoribosylformylglycinamidine synthase activity"/>
    <property type="evidence" value="ECO:0007669"/>
    <property type="project" value="UniProtKB-UniRule"/>
</dbReference>
<dbReference type="GO" id="GO:0005737">
    <property type="term" value="C:cytoplasm"/>
    <property type="evidence" value="ECO:0007669"/>
    <property type="project" value="UniProtKB-SubCell"/>
</dbReference>
<keyword evidence="4 8" id="KW-0547">Nucleotide-binding</keyword>
<dbReference type="Gene3D" id="3.30.1330.10">
    <property type="entry name" value="PurM-like, N-terminal domain"/>
    <property type="match status" value="2"/>
</dbReference>
<comment type="catalytic activity">
    <reaction evidence="8">
        <text>N(2)-formyl-N(1)-(5-phospho-beta-D-ribosyl)glycinamide + L-glutamine + ATP + H2O = 2-formamido-N(1)-(5-O-phospho-beta-D-ribosyl)acetamidine + L-glutamate + ADP + phosphate + H(+)</text>
        <dbReference type="Rhea" id="RHEA:17129"/>
        <dbReference type="ChEBI" id="CHEBI:15377"/>
        <dbReference type="ChEBI" id="CHEBI:15378"/>
        <dbReference type="ChEBI" id="CHEBI:29985"/>
        <dbReference type="ChEBI" id="CHEBI:30616"/>
        <dbReference type="ChEBI" id="CHEBI:43474"/>
        <dbReference type="ChEBI" id="CHEBI:58359"/>
        <dbReference type="ChEBI" id="CHEBI:147286"/>
        <dbReference type="ChEBI" id="CHEBI:147287"/>
        <dbReference type="ChEBI" id="CHEBI:456216"/>
        <dbReference type="EC" id="6.3.5.3"/>
    </reaction>
</comment>
<evidence type="ECO:0000256" key="3">
    <source>
        <dbReference type="ARBA" id="ARBA00022723"/>
    </source>
</evidence>
<dbReference type="NCBIfam" id="TIGR01736">
    <property type="entry name" value="FGAM_synth_II"/>
    <property type="match status" value="1"/>
</dbReference>